<organism evidence="5 6">
    <name type="scientific">Candidatus Woesebacteria bacterium GW2011_GWB1_38_5b</name>
    <dbReference type="NCBI Taxonomy" id="1618569"/>
    <lineage>
        <taxon>Bacteria</taxon>
        <taxon>Candidatus Woeseibacteriota</taxon>
    </lineage>
</organism>
<dbReference type="InterPro" id="IPR011611">
    <property type="entry name" value="PfkB_dom"/>
</dbReference>
<comment type="caution">
    <text evidence="5">The sequence shown here is derived from an EMBL/GenBank/DDBJ whole genome shotgun (WGS) entry which is preliminary data.</text>
</comment>
<evidence type="ECO:0000256" key="1">
    <source>
        <dbReference type="ARBA" id="ARBA00010688"/>
    </source>
</evidence>
<dbReference type="PANTHER" id="PTHR43320">
    <property type="entry name" value="SUGAR KINASE"/>
    <property type="match status" value="1"/>
</dbReference>
<dbReference type="EMBL" id="LBUZ01000017">
    <property type="protein sequence ID" value="KKQ75100.1"/>
    <property type="molecule type" value="Genomic_DNA"/>
</dbReference>
<dbReference type="PROSITE" id="PS00583">
    <property type="entry name" value="PFKB_KINASES_1"/>
    <property type="match status" value="1"/>
</dbReference>
<dbReference type="Pfam" id="PF00294">
    <property type="entry name" value="PfkB"/>
    <property type="match status" value="1"/>
</dbReference>
<dbReference type="AlphaFoldDB" id="A0A0G0KHW5"/>
<dbReference type="GO" id="GO:0016301">
    <property type="term" value="F:kinase activity"/>
    <property type="evidence" value="ECO:0007669"/>
    <property type="project" value="UniProtKB-KW"/>
</dbReference>
<evidence type="ECO:0000313" key="6">
    <source>
        <dbReference type="Proteomes" id="UP000034181"/>
    </source>
</evidence>
<gene>
    <name evidence="5" type="ORF">US96_C0017G0006</name>
</gene>
<keyword evidence="3" id="KW-0418">Kinase</keyword>
<dbReference type="PANTHER" id="PTHR43320:SF3">
    <property type="entry name" value="CARBOHYDRATE KINASE PFKB DOMAIN-CONTAINING PROTEIN"/>
    <property type="match status" value="1"/>
</dbReference>
<dbReference type="SUPFAM" id="SSF53613">
    <property type="entry name" value="Ribokinase-like"/>
    <property type="match status" value="1"/>
</dbReference>
<dbReference type="InterPro" id="IPR002173">
    <property type="entry name" value="Carboh/pur_kinase_PfkB_CS"/>
</dbReference>
<evidence type="ECO:0000256" key="3">
    <source>
        <dbReference type="ARBA" id="ARBA00022777"/>
    </source>
</evidence>
<dbReference type="Proteomes" id="UP000034181">
    <property type="component" value="Unassembled WGS sequence"/>
</dbReference>
<reference evidence="5 6" key="1">
    <citation type="journal article" date="2015" name="Nature">
        <title>rRNA introns, odd ribosomes, and small enigmatic genomes across a large radiation of phyla.</title>
        <authorList>
            <person name="Brown C.T."/>
            <person name="Hug L.A."/>
            <person name="Thomas B.C."/>
            <person name="Sharon I."/>
            <person name="Castelle C.J."/>
            <person name="Singh A."/>
            <person name="Wilkins M.J."/>
            <person name="Williams K.H."/>
            <person name="Banfield J.F."/>
        </authorList>
    </citation>
    <scope>NUCLEOTIDE SEQUENCE [LARGE SCALE GENOMIC DNA]</scope>
</reference>
<evidence type="ECO:0000259" key="4">
    <source>
        <dbReference type="Pfam" id="PF00294"/>
    </source>
</evidence>
<evidence type="ECO:0000313" key="5">
    <source>
        <dbReference type="EMBL" id="KKQ75100.1"/>
    </source>
</evidence>
<protein>
    <recommendedName>
        <fullName evidence="4">Carbohydrate kinase PfkB domain-containing protein</fullName>
    </recommendedName>
</protein>
<proteinExistence type="inferred from homology"/>
<comment type="similarity">
    <text evidence="1">Belongs to the carbohydrate kinase PfkB family.</text>
</comment>
<accession>A0A0G0KHW5</accession>
<evidence type="ECO:0000256" key="2">
    <source>
        <dbReference type="ARBA" id="ARBA00022679"/>
    </source>
</evidence>
<name>A0A0G0KHW5_9BACT</name>
<dbReference type="InterPro" id="IPR029056">
    <property type="entry name" value="Ribokinase-like"/>
</dbReference>
<keyword evidence="2" id="KW-0808">Transferase</keyword>
<feature type="domain" description="Carbohydrate kinase PfkB" evidence="4">
    <location>
        <begin position="6"/>
        <end position="304"/>
    </location>
</feature>
<sequence length="325" mass="36139">MDKNIDVVCVGSATIDVFLMLHKLKNFTYDKFSNQISFTLGAKVPLDEYTITLGGNACNVSVGLSRLGISTSLAAEVGSDELSKMIPNTLTYEGVDQTYLKREVTNEPYFNVILSYDGERTILEEKNPLGIDLDVGRMSAKLVYLTSLRGNWHETYDKVFRLYHDCKFAFNPGSRQLADSKEDIIKILQSIHFLFVNLQEAQALTGEENTDIKFLMRKLKSYGAKTIVITDGINGSYAADKDDIIYQIGVCSIKKPVERTGAGDAYATGFLYGVLSNYPIADAMKYGAISSESVIREIGAQKGLLTKEEIEEKFESYDNLKAVKI</sequence>
<dbReference type="Gene3D" id="3.40.1190.20">
    <property type="match status" value="1"/>
</dbReference>
<dbReference type="InterPro" id="IPR052700">
    <property type="entry name" value="Carb_kinase_PfkB-like"/>
</dbReference>